<dbReference type="CDD" id="cd01310">
    <property type="entry name" value="TatD_DNAse"/>
    <property type="match status" value="1"/>
</dbReference>
<dbReference type="GO" id="GO:0016788">
    <property type="term" value="F:hydrolase activity, acting on ester bonds"/>
    <property type="evidence" value="ECO:0007669"/>
    <property type="project" value="InterPro"/>
</dbReference>
<evidence type="ECO:0000313" key="2">
    <source>
        <dbReference type="Proteomes" id="UP000546970"/>
    </source>
</evidence>
<evidence type="ECO:0000313" key="1">
    <source>
        <dbReference type="EMBL" id="NMF54997.1"/>
    </source>
</evidence>
<dbReference type="AlphaFoldDB" id="A0A7X9UAQ5"/>
<dbReference type="GO" id="GO:0005829">
    <property type="term" value="C:cytosol"/>
    <property type="evidence" value="ECO:0007669"/>
    <property type="project" value="TreeGrafter"/>
</dbReference>
<dbReference type="Pfam" id="PF01026">
    <property type="entry name" value="TatD_DNase"/>
    <property type="match status" value="1"/>
</dbReference>
<dbReference type="Proteomes" id="UP000546970">
    <property type="component" value="Unassembled WGS sequence"/>
</dbReference>
<comment type="caution">
    <text evidence="1">The sequence shown here is derived from an EMBL/GenBank/DDBJ whole genome shotgun (WGS) entry which is preliminary data.</text>
</comment>
<dbReference type="SUPFAM" id="SSF51556">
    <property type="entry name" value="Metallo-dependent hydrolases"/>
    <property type="match status" value="1"/>
</dbReference>
<reference evidence="1 2" key="1">
    <citation type="submission" date="2020-04" db="EMBL/GenBank/DDBJ databases">
        <title>Collinsella sp. KGMB02528 nov., an anaerobic actinobacterium isolated from human feces.</title>
        <authorList>
            <person name="Han K.-I."/>
            <person name="Eom M.K."/>
            <person name="Kim J.-S."/>
            <person name="Lee K.C."/>
            <person name="Suh M.K."/>
            <person name="Park S.-H."/>
            <person name="Lee J.H."/>
            <person name="Kang S.W."/>
            <person name="Park J.-E."/>
            <person name="Oh B.S."/>
            <person name="Yu S.Y."/>
            <person name="Choi S.-H."/>
            <person name="Lee D.H."/>
            <person name="Yoon H."/>
            <person name="Kim B.-Y."/>
            <person name="Lee J.H."/>
            <person name="Lee J.-S."/>
        </authorList>
    </citation>
    <scope>NUCLEOTIDE SEQUENCE [LARGE SCALE GENOMIC DNA]</scope>
    <source>
        <strain evidence="1 2">KGMB02528</strain>
    </source>
</reference>
<gene>
    <name evidence="1" type="ORF">HF320_01430</name>
</gene>
<proteinExistence type="predicted"/>
<dbReference type="EMBL" id="JABBCP010000001">
    <property type="protein sequence ID" value="NMF54997.1"/>
    <property type="molecule type" value="Genomic_DNA"/>
</dbReference>
<dbReference type="InterPro" id="IPR001130">
    <property type="entry name" value="TatD-like"/>
</dbReference>
<dbReference type="InterPro" id="IPR032466">
    <property type="entry name" value="Metal_Hydrolase"/>
</dbReference>
<organism evidence="1 2">
    <name type="scientific">Collinsella acetigenes</name>
    <dbReference type="NCBI Taxonomy" id="2713419"/>
    <lineage>
        <taxon>Bacteria</taxon>
        <taxon>Bacillati</taxon>
        <taxon>Actinomycetota</taxon>
        <taxon>Coriobacteriia</taxon>
        <taxon>Coriobacteriales</taxon>
        <taxon>Coriobacteriaceae</taxon>
        <taxon>Collinsella</taxon>
    </lineage>
</organism>
<dbReference type="PANTHER" id="PTHR46124:SF2">
    <property type="entry name" value="D-AMINOACYL-TRNA DEACYLASE"/>
    <property type="match status" value="1"/>
</dbReference>
<protein>
    <submittedName>
        <fullName evidence="1">TatD family hydrolase</fullName>
    </submittedName>
</protein>
<dbReference type="Gene3D" id="3.20.20.140">
    <property type="entry name" value="Metal-dependent hydrolases"/>
    <property type="match status" value="1"/>
</dbReference>
<name>A0A7X9UAQ5_9ACTN</name>
<dbReference type="PANTHER" id="PTHR46124">
    <property type="entry name" value="D-AMINOACYL-TRNA DEACYLASE"/>
    <property type="match status" value="1"/>
</dbReference>
<keyword evidence="2" id="KW-1185">Reference proteome</keyword>
<sequence length="343" mass="38022">MPPSPPPASRPRRVRRRLRLPISSRLPRSLNVFDSINPPTFIKKKKTVEAPDPWAPLYDTHAHLLSFWDKDPLECLRRARRAGVDALVTLIDPVGDKMDPAAFSKWLRTSIIEAVPAGEIPALKYLAGVHPYGALDYTDDIHARIEAALADPLCAGIGEIGLDYHFDAEDDVSPCDHDVQMSCMARQLDLARAHNVPVELHLRHEASDAQRTSHVDAEHVLREVGIPQAGCVLHCFGEDRATMERFCDLGCYIAYGGAATFKRNTEVREAFAATPLDCLLFETDCPYMAPEPIRGLECEPAMIGLTARALINDRVDRTGESAQVIAQAAWDNAQRLFADRSDV</sequence>
<keyword evidence="1" id="KW-0378">Hydrolase</keyword>
<accession>A0A7X9UAQ5</accession>